<dbReference type="GO" id="GO:0008610">
    <property type="term" value="P:lipid biosynthetic process"/>
    <property type="evidence" value="ECO:0007669"/>
    <property type="project" value="UniProtKB-ARBA"/>
</dbReference>
<dbReference type="InterPro" id="IPR036736">
    <property type="entry name" value="ACP-like_sf"/>
</dbReference>
<dbReference type="Gene3D" id="3.40.50.150">
    <property type="entry name" value="Vaccinia Virus protein VP39"/>
    <property type="match status" value="1"/>
</dbReference>
<proteinExistence type="predicted"/>
<feature type="region of interest" description="Disordered" evidence="6">
    <location>
        <begin position="253"/>
        <end position="274"/>
    </location>
</feature>
<dbReference type="SUPFAM" id="SSF56801">
    <property type="entry name" value="Acetyl-CoA synthetase-like"/>
    <property type="match status" value="1"/>
</dbReference>
<dbReference type="InterPro" id="IPR009081">
    <property type="entry name" value="PP-bd_ACP"/>
</dbReference>
<evidence type="ECO:0000256" key="4">
    <source>
        <dbReference type="ARBA" id="ARBA00023002"/>
    </source>
</evidence>
<dbReference type="Pfam" id="PF00668">
    <property type="entry name" value="Condensation"/>
    <property type="match status" value="2"/>
</dbReference>
<dbReference type="PANTHER" id="PTHR45527:SF1">
    <property type="entry name" value="FATTY ACID SYNTHASE"/>
    <property type="match status" value="1"/>
</dbReference>
<evidence type="ECO:0000313" key="8">
    <source>
        <dbReference type="EMBL" id="MBB5932014.1"/>
    </source>
</evidence>
<dbReference type="SMART" id="SM00823">
    <property type="entry name" value="PKS_PP"/>
    <property type="match status" value="1"/>
</dbReference>
<evidence type="ECO:0000256" key="5">
    <source>
        <dbReference type="ARBA" id="ARBA00023004"/>
    </source>
</evidence>
<dbReference type="PANTHER" id="PTHR45527">
    <property type="entry name" value="NONRIBOSOMAL PEPTIDE SYNTHETASE"/>
    <property type="match status" value="1"/>
</dbReference>
<dbReference type="Gene3D" id="1.10.1200.10">
    <property type="entry name" value="ACP-like"/>
    <property type="match status" value="1"/>
</dbReference>
<dbReference type="Proteomes" id="UP000585836">
    <property type="component" value="Unassembled WGS sequence"/>
</dbReference>
<dbReference type="Pfam" id="PF13489">
    <property type="entry name" value="Methyltransf_23"/>
    <property type="match status" value="1"/>
</dbReference>
<feature type="region of interest" description="Disordered" evidence="6">
    <location>
        <begin position="1963"/>
        <end position="1995"/>
    </location>
</feature>
<dbReference type="CDD" id="cd19531">
    <property type="entry name" value="LCL_NRPS-like"/>
    <property type="match status" value="2"/>
</dbReference>
<dbReference type="RefSeq" id="WP_184973951.1">
    <property type="nucleotide sequence ID" value="NZ_BAAAWF010000110.1"/>
</dbReference>
<sequence>MTHTTKRAAAVDDDLRERIARLPAEQRALLRQRMWEKGAATGLPGTDDAGEAPASFTQRRMVLLAGLDPDSPAYNSPVVHRLTGPLDVTALEGALNDLLVRHAVLRTVLPVREGRTVQRVLPHRHRTLEVVDLTGLPEPERLARAERIALADAAEPFDLAVDEPARFRLLRLAVDDALLVLVLHHAVVDGWSLGVLLSDLEQAYGARLDGRTPELPALTVDFAEYARWQHEWADSAEAANQLDYWERRLAGAPDPMPLPADRPRPPKPEGRAGSTVFTLPVDVRDALKQTSARTGTTLFMVLLAAFQIVLARYGGQDDVVVGTPVANRRYRGFHDLVGFFANSVPLRSRIRREASFEDFLAEVRATCLEAYENQDVPLDLIAQRLNPERAPGRNPVYQVNFTLHNTPPRPVRTLPGGVGVSELDHLDHDGARFDLDLNIWETDAGLECRLIHATDLFDAVTGERLARSLTLLLAAAAADPAARIGELPLMTPQETERTLRTGHGTRAARPEDVRVERLIAARARAGADAVAATAPGRPDLTYGDLDRRANGLAHRLRALGAGPGTVVAVLLPRTPEAVIALLAVLKSGAAYVALDAAYPKVRLAHMLRDSGATLVLADARLRDLAEGPDVRMVTVDPEAVEREAAGTPPEADGTPDDLMYLMYTSGSTGGPKGAMLSHRQVANYLLWAVETYLPPAADGAVSVHSSLSFDLTVTSLFAPLLAGRRLLFADDSGTPGEALRASAASDTDLAFVKLTPSHLRMLEDSAAPARAAAWTRTMVVGGEELDEERLAAWRTASGGPRLVNEYGPTETAVACAAYDSAQPVGGFGRIPIGTPVHNTRLYVLDEWMNPVPQGAPGELYVGGAGVCHGYWNRPGQTAERFVPDPFGDEPGARLYRTGDRVRRLASGDLEYLGRLDDQVKIRGHRVEPDEVAAALAQDPAVRDAAVIAYGATPESRQLVAFVSPRSGEAGVSDPAAASDWVDRWQTLYEDTYGAAERPADPSFDLAGWNSSYTGEPIDTAGMGEWLDATVDRIRSLRPGRVLEIGCGTGLILSRVAPGCAHYQGVDLSERVVGNLRAVLDARPDGGERIGLRTGPAHRAVRPGETYDTVILNSVVQYFPSVDYLFDVLHQAFEAMPDGGHVFLGDLRSLVLLEAFHASVAAHRTRPGTPDTVLRAATAWRMEAENELCLDPRLFAALPARLPRVESVRVLLKRGTAGHELNRYRYDVVITVAGERTAAAAPPAPSEWRDWRAEALDLGALAALLDADRPDRLALHAVPNARLDNDLRLLARLSGAAPEAVAPGVDPEELCLLAERHGYRAEPSWAAGRPDGSFDVLLHRADLAPEPLPPLGTAAPTDRFATEPLWRPAALAALPAVEARLRDRLPEPLLPSRYVVLRRIPLTANGKVDRAALTDLLTVSGTLAEDGTGTGPGAEPGRELSPTERRMAAIWSELLGRDGIRAQDDFFDLGGHSLLTFRLVFRLREEFEVEVPVRGPFDASTLGALSALVDDLIAEAQRPALPVLAPVEREESTPASFAQERLWFLHQLEPDTAQYNFPVFLRLTGELDVDVLRRSVTEIVRRHEVLRTVITSRDGQAYQTVLPSEPVVLPVTDLTAHPPGQREEEARRLARQHYGQPFDLAVGPVLRTGLLRLGPTDHVLLMTAHHVSVDGWSAAVLRDELAELYTAAREGRPHRLPRLPVQYADYAIWQRRLAEAGHFDRLVEHWTQRLQGILDLPGLPLDRPRPADPRHCGEGVRFRIPASTADAVRTLCRREDSTLFMALLAALYATVNRRTGETDLVVGSDVAGRSDTKAEPLIGFFVNQIVLRADLTGAPTWRELLGRTKDLALDAYAHQDLPFEEVVKALSPPRTRNQSPLFQIKFVLNSNRRPADTMAGLELGPFPVALIDTSRFDITLVLEEDDEGIAGFLNYDPDLFDASTMTELREQYLALVADMAARPDASIADAPLPTTAPTDHSGGTAPGRGRRRGPGTLRGITPTRVAMASDDVVVREALREGADLPVVLRPAHPDVDPATWARAHRARLDADLERHGALLFRGFGITHPDALERFASVFVDDLFGENGEHPRAALGGKVYTPVFFPPEEKLLWHNENSFNDEGPTRIWFCCARPAESGGETPVVDSRAVHRRLDPALREEFTAKGVMYVRTYGTGLGLDWRSVFRTGDRAEAEARCARQGLRYEWHGDRLRTTAVRPAVLRHPRTGEWSWFNQAQHWHTACLSANVRESLLATMSPEELPRTCRFGDGTPIPDEAMHEILRVYRELEISFPWERGDVMLLDNILTAHARNPFRGERELLVAMGGMVRFQ</sequence>
<evidence type="ECO:0000259" key="7">
    <source>
        <dbReference type="PROSITE" id="PS50075"/>
    </source>
</evidence>
<organism evidence="8 9">
    <name type="scientific">Streptomyces echinatus</name>
    <dbReference type="NCBI Taxonomy" id="67293"/>
    <lineage>
        <taxon>Bacteria</taxon>
        <taxon>Bacillati</taxon>
        <taxon>Actinomycetota</taxon>
        <taxon>Actinomycetes</taxon>
        <taxon>Kitasatosporales</taxon>
        <taxon>Streptomycetaceae</taxon>
        <taxon>Streptomyces</taxon>
    </lineage>
</organism>
<keyword evidence="2" id="KW-0596">Phosphopantetheine</keyword>
<reference evidence="8 9" key="1">
    <citation type="submission" date="2020-08" db="EMBL/GenBank/DDBJ databases">
        <title>Genomic Encyclopedia of Type Strains, Phase III (KMG-III): the genomes of soil and plant-associated and newly described type strains.</title>
        <authorList>
            <person name="Whitman W."/>
        </authorList>
    </citation>
    <scope>NUCLEOTIDE SEQUENCE [LARGE SCALE GENOMIC DNA]</scope>
    <source>
        <strain evidence="8 9">CECT 3313</strain>
    </source>
</reference>
<dbReference type="GO" id="GO:0005829">
    <property type="term" value="C:cytosol"/>
    <property type="evidence" value="ECO:0007669"/>
    <property type="project" value="TreeGrafter"/>
</dbReference>
<dbReference type="SUPFAM" id="SSF51197">
    <property type="entry name" value="Clavaminate synthase-like"/>
    <property type="match status" value="1"/>
</dbReference>
<evidence type="ECO:0000256" key="1">
    <source>
        <dbReference type="ARBA" id="ARBA00001957"/>
    </source>
</evidence>
<evidence type="ECO:0000256" key="3">
    <source>
        <dbReference type="ARBA" id="ARBA00022553"/>
    </source>
</evidence>
<keyword evidence="4" id="KW-0560">Oxidoreductase</keyword>
<dbReference type="Gene3D" id="3.60.130.10">
    <property type="entry name" value="Clavaminate synthase-like"/>
    <property type="match status" value="1"/>
</dbReference>
<evidence type="ECO:0000256" key="2">
    <source>
        <dbReference type="ARBA" id="ARBA00022450"/>
    </source>
</evidence>
<dbReference type="FunFam" id="3.30.559.10:FF:000012">
    <property type="entry name" value="Non-ribosomal peptide synthetase"/>
    <property type="match status" value="1"/>
</dbReference>
<dbReference type="GO" id="GO:0017000">
    <property type="term" value="P:antibiotic biosynthetic process"/>
    <property type="evidence" value="ECO:0007669"/>
    <property type="project" value="UniProtKB-ARBA"/>
</dbReference>
<dbReference type="InterPro" id="IPR003819">
    <property type="entry name" value="TauD/TfdA-like"/>
</dbReference>
<keyword evidence="5" id="KW-0408">Iron</keyword>
<dbReference type="Pfam" id="PF00501">
    <property type="entry name" value="AMP-binding"/>
    <property type="match status" value="1"/>
</dbReference>
<dbReference type="Gene3D" id="3.30.559.10">
    <property type="entry name" value="Chloramphenicol acetyltransferase-like domain"/>
    <property type="match status" value="2"/>
</dbReference>
<dbReference type="InterPro" id="IPR010071">
    <property type="entry name" value="AA_adenyl_dom"/>
</dbReference>
<dbReference type="FunFam" id="2.30.38.10:FF:000001">
    <property type="entry name" value="Non-ribosomal peptide synthetase PvdI"/>
    <property type="match status" value="1"/>
</dbReference>
<dbReference type="Gene3D" id="3.30.559.30">
    <property type="entry name" value="Nonribosomal peptide synthetase, condensation domain"/>
    <property type="match status" value="2"/>
</dbReference>
<accession>A0A7W9Q1R5</accession>
<protein>
    <submittedName>
        <fullName evidence="8">Amino acid adenylation domain-containing protein</fullName>
    </submittedName>
</protein>
<dbReference type="PROSITE" id="PS50075">
    <property type="entry name" value="CARRIER"/>
    <property type="match status" value="1"/>
</dbReference>
<dbReference type="InterPro" id="IPR042098">
    <property type="entry name" value="TauD-like_sf"/>
</dbReference>
<comment type="cofactor">
    <cofactor evidence="1">
        <name>pantetheine 4'-phosphate</name>
        <dbReference type="ChEBI" id="CHEBI:47942"/>
    </cofactor>
</comment>
<dbReference type="Pfam" id="PF00550">
    <property type="entry name" value="PP-binding"/>
    <property type="match status" value="1"/>
</dbReference>
<dbReference type="Gene3D" id="3.40.50.980">
    <property type="match status" value="2"/>
</dbReference>
<evidence type="ECO:0000256" key="6">
    <source>
        <dbReference type="SAM" id="MobiDB-lite"/>
    </source>
</evidence>
<gene>
    <name evidence="8" type="ORF">FHS34_007523</name>
</gene>
<dbReference type="CDD" id="cd05930">
    <property type="entry name" value="A_NRPS"/>
    <property type="match status" value="1"/>
</dbReference>
<keyword evidence="9" id="KW-1185">Reference proteome</keyword>
<dbReference type="Gene3D" id="3.30.300.30">
    <property type="match status" value="2"/>
</dbReference>
<dbReference type="InterPro" id="IPR020806">
    <property type="entry name" value="PKS_PP-bd"/>
</dbReference>
<dbReference type="SUPFAM" id="SSF52777">
    <property type="entry name" value="CoA-dependent acyltransferases"/>
    <property type="match status" value="4"/>
</dbReference>
<dbReference type="InterPro" id="IPR000873">
    <property type="entry name" value="AMP-dep_synth/lig_dom"/>
</dbReference>
<dbReference type="GO" id="GO:0044550">
    <property type="term" value="P:secondary metabolite biosynthetic process"/>
    <property type="evidence" value="ECO:0007669"/>
    <property type="project" value="TreeGrafter"/>
</dbReference>
<dbReference type="SUPFAM" id="SSF53335">
    <property type="entry name" value="S-adenosyl-L-methionine-dependent methyltransferases"/>
    <property type="match status" value="1"/>
</dbReference>
<dbReference type="InterPro" id="IPR045851">
    <property type="entry name" value="AMP-bd_C_sf"/>
</dbReference>
<dbReference type="SUPFAM" id="SSF47336">
    <property type="entry name" value="ACP-like"/>
    <property type="match status" value="1"/>
</dbReference>
<dbReference type="GO" id="GO:0043041">
    <property type="term" value="P:amino acid activation for nonribosomal peptide biosynthetic process"/>
    <property type="evidence" value="ECO:0007669"/>
    <property type="project" value="TreeGrafter"/>
</dbReference>
<evidence type="ECO:0000313" key="9">
    <source>
        <dbReference type="Proteomes" id="UP000585836"/>
    </source>
</evidence>
<dbReference type="Gene3D" id="2.30.38.10">
    <property type="entry name" value="Luciferase, Domain 3"/>
    <property type="match status" value="1"/>
</dbReference>
<comment type="caution">
    <text evidence="8">The sequence shown here is derived from an EMBL/GenBank/DDBJ whole genome shotgun (WGS) entry which is preliminary data.</text>
</comment>
<name>A0A7W9Q1R5_9ACTN</name>
<dbReference type="GO" id="GO:0016491">
    <property type="term" value="F:oxidoreductase activity"/>
    <property type="evidence" value="ECO:0007669"/>
    <property type="project" value="UniProtKB-KW"/>
</dbReference>
<dbReference type="GO" id="GO:0031177">
    <property type="term" value="F:phosphopantetheine binding"/>
    <property type="evidence" value="ECO:0007669"/>
    <property type="project" value="InterPro"/>
</dbReference>
<dbReference type="NCBIfam" id="TIGR01733">
    <property type="entry name" value="AA-adenyl-dom"/>
    <property type="match status" value="1"/>
</dbReference>
<dbReference type="PROSITE" id="PS00455">
    <property type="entry name" value="AMP_BINDING"/>
    <property type="match status" value="1"/>
</dbReference>
<dbReference type="Pfam" id="PF02668">
    <property type="entry name" value="TauD"/>
    <property type="match status" value="1"/>
</dbReference>
<dbReference type="InterPro" id="IPR029063">
    <property type="entry name" value="SAM-dependent_MTases_sf"/>
</dbReference>
<dbReference type="InterPro" id="IPR001242">
    <property type="entry name" value="Condensation_dom"/>
</dbReference>
<dbReference type="FunFam" id="3.40.50.980:FF:000001">
    <property type="entry name" value="Non-ribosomal peptide synthetase"/>
    <property type="match status" value="1"/>
</dbReference>
<feature type="compositionally biased region" description="Basic and acidic residues" evidence="6">
    <location>
        <begin position="261"/>
        <end position="270"/>
    </location>
</feature>
<keyword evidence="3" id="KW-0597">Phosphoprotein</keyword>
<dbReference type="InterPro" id="IPR020845">
    <property type="entry name" value="AMP-binding_CS"/>
</dbReference>
<dbReference type="EMBL" id="JACHJK010000020">
    <property type="protein sequence ID" value="MBB5932014.1"/>
    <property type="molecule type" value="Genomic_DNA"/>
</dbReference>
<dbReference type="InterPro" id="IPR023213">
    <property type="entry name" value="CAT-like_dom_sf"/>
</dbReference>
<feature type="domain" description="Carrier" evidence="7">
    <location>
        <begin position="1437"/>
        <end position="1512"/>
    </location>
</feature>
<dbReference type="CDD" id="cd02440">
    <property type="entry name" value="AdoMet_MTases"/>
    <property type="match status" value="1"/>
</dbReference>